<dbReference type="Proteomes" id="UP000316560">
    <property type="component" value="Unassembled WGS sequence"/>
</dbReference>
<sequence length="127" mass="14005">MTNLIHTGNKARTSSHNRSTQISIQDISGTLAGVLGRQLLGSIVDKSPRSVLRWVNGETTPTSEDERRLRNAYQVYALLSSEEGDHTIRAWFMGMNPQLEDHSPAEALAEDRARDVMVAARAFINGA</sequence>
<dbReference type="EMBL" id="VFRA01000001">
    <property type="protein sequence ID" value="TQO19859.1"/>
    <property type="molecule type" value="Genomic_DNA"/>
</dbReference>
<evidence type="ECO:0000313" key="1">
    <source>
        <dbReference type="EMBL" id="TQO19859.1"/>
    </source>
</evidence>
<dbReference type="OrthoDB" id="4748714at2"/>
<keyword evidence="2" id="KW-1185">Reference proteome</keyword>
<organism evidence="1 2">
    <name type="scientific">Rhodoglobus vestalii</name>
    <dbReference type="NCBI Taxonomy" id="193384"/>
    <lineage>
        <taxon>Bacteria</taxon>
        <taxon>Bacillati</taxon>
        <taxon>Actinomycetota</taxon>
        <taxon>Actinomycetes</taxon>
        <taxon>Micrococcales</taxon>
        <taxon>Microbacteriaceae</taxon>
        <taxon>Rhodoglobus</taxon>
    </lineage>
</organism>
<name>A0A8H2K6K2_9MICO</name>
<dbReference type="RefSeq" id="WP_141990290.1">
    <property type="nucleotide sequence ID" value="NZ_VFRA01000001.1"/>
</dbReference>
<protein>
    <submittedName>
        <fullName evidence="1">Uncharacterized protein</fullName>
    </submittedName>
</protein>
<gene>
    <name evidence="1" type="ORF">FB472_1452</name>
</gene>
<dbReference type="AlphaFoldDB" id="A0A8H2K6K2"/>
<accession>A0A8H2K6K2</accession>
<evidence type="ECO:0000313" key="2">
    <source>
        <dbReference type="Proteomes" id="UP000316560"/>
    </source>
</evidence>
<comment type="caution">
    <text evidence="1">The sequence shown here is derived from an EMBL/GenBank/DDBJ whole genome shotgun (WGS) entry which is preliminary data.</text>
</comment>
<reference evidence="1 2" key="1">
    <citation type="submission" date="2019-06" db="EMBL/GenBank/DDBJ databases">
        <title>Sequencing the genomes of 1000 actinobacteria strains.</title>
        <authorList>
            <person name="Klenk H.-P."/>
        </authorList>
    </citation>
    <scope>NUCLEOTIDE SEQUENCE [LARGE SCALE GENOMIC DNA]</scope>
    <source>
        <strain evidence="1 2">DSM 21947</strain>
    </source>
</reference>
<proteinExistence type="predicted"/>